<dbReference type="KEGG" id="echi:FKX85_09885"/>
<feature type="transmembrane region" description="Helical" evidence="6">
    <location>
        <begin position="142"/>
        <end position="164"/>
    </location>
</feature>
<dbReference type="AlphaFoldDB" id="A0A514CHQ1"/>
<feature type="transmembrane region" description="Helical" evidence="6">
    <location>
        <begin position="89"/>
        <end position="109"/>
    </location>
</feature>
<proteinExistence type="inferred from homology"/>
<dbReference type="GO" id="GO:0005886">
    <property type="term" value="C:plasma membrane"/>
    <property type="evidence" value="ECO:0007669"/>
    <property type="project" value="UniProtKB-SubCell"/>
</dbReference>
<keyword evidence="9" id="KW-1185">Reference proteome</keyword>
<keyword evidence="2 6" id="KW-1003">Cell membrane</keyword>
<gene>
    <name evidence="8" type="ORF">FKX85_09885</name>
</gene>
<dbReference type="PANTHER" id="PTHR12677:SF59">
    <property type="entry name" value="GOLGI APPARATUS MEMBRANE PROTEIN TVP38-RELATED"/>
    <property type="match status" value="1"/>
</dbReference>
<evidence type="ECO:0000256" key="6">
    <source>
        <dbReference type="RuleBase" id="RU366058"/>
    </source>
</evidence>
<sequence>MARYITFLTNIKSLYRQNPLMAISVLWVMVVPALGSMLLVSYAYHHQEIPNMVQPGLYLLLILAGTMMMGLALCPTTILAILAGYWWGWPALPAVTIAYSLASLLGYFVGLTLDKNSFEILLDNYPKAKAIVHKKGSEMGSLIFFTRISPVIPFALSNILFAMIKAGWKNILLYGFFGMLPRTLMAFGLGLAASSLTEALDNRTDTAQLLLFMVLLAVSIWGIGRFFRSPVK</sequence>
<evidence type="ECO:0000256" key="1">
    <source>
        <dbReference type="ARBA" id="ARBA00004651"/>
    </source>
</evidence>
<feature type="transmembrane region" description="Helical" evidence="6">
    <location>
        <begin position="56"/>
        <end position="82"/>
    </location>
</feature>
<dbReference type="RefSeq" id="WP_141614570.1">
    <property type="nucleotide sequence ID" value="NZ_CP041253.1"/>
</dbReference>
<dbReference type="EMBL" id="CP041253">
    <property type="protein sequence ID" value="QDH79326.1"/>
    <property type="molecule type" value="Genomic_DNA"/>
</dbReference>
<dbReference type="OrthoDB" id="6194207at2"/>
<keyword evidence="3 6" id="KW-0812">Transmembrane</keyword>
<comment type="subcellular location">
    <subcellularLocation>
        <location evidence="1 6">Cell membrane</location>
        <topology evidence="1 6">Multi-pass membrane protein</topology>
    </subcellularLocation>
</comment>
<evidence type="ECO:0000256" key="5">
    <source>
        <dbReference type="ARBA" id="ARBA00023136"/>
    </source>
</evidence>
<feature type="transmembrane region" description="Helical" evidence="6">
    <location>
        <begin position="20"/>
        <end position="44"/>
    </location>
</feature>
<comment type="similarity">
    <text evidence="6">Belongs to the TVP38/TMEM64 family.</text>
</comment>
<organism evidence="8 9">
    <name type="scientific">Echinicola soli</name>
    <dbReference type="NCBI Taxonomy" id="2591634"/>
    <lineage>
        <taxon>Bacteria</taxon>
        <taxon>Pseudomonadati</taxon>
        <taxon>Bacteroidota</taxon>
        <taxon>Cytophagia</taxon>
        <taxon>Cytophagales</taxon>
        <taxon>Cyclobacteriaceae</taxon>
        <taxon>Echinicola</taxon>
    </lineage>
</organism>
<evidence type="ECO:0000256" key="2">
    <source>
        <dbReference type="ARBA" id="ARBA00022475"/>
    </source>
</evidence>
<feature type="transmembrane region" description="Helical" evidence="6">
    <location>
        <begin position="206"/>
        <end position="227"/>
    </location>
</feature>
<dbReference type="Pfam" id="PF09335">
    <property type="entry name" value="VTT_dom"/>
    <property type="match status" value="1"/>
</dbReference>
<dbReference type="Proteomes" id="UP000316614">
    <property type="component" value="Chromosome"/>
</dbReference>
<evidence type="ECO:0000256" key="4">
    <source>
        <dbReference type="ARBA" id="ARBA00022989"/>
    </source>
</evidence>
<protein>
    <recommendedName>
        <fullName evidence="6">TVP38/TMEM64 family membrane protein</fullName>
    </recommendedName>
</protein>
<keyword evidence="5 6" id="KW-0472">Membrane</keyword>
<accession>A0A514CHQ1</accession>
<reference evidence="8 9" key="1">
    <citation type="submission" date="2019-06" db="EMBL/GenBank/DDBJ databases">
        <title>Echinicola alkalisoli sp. nov. isolated from saline soil.</title>
        <authorList>
            <person name="Sun J.-Q."/>
            <person name="Xu L."/>
        </authorList>
    </citation>
    <scope>NUCLEOTIDE SEQUENCE [LARGE SCALE GENOMIC DNA]</scope>
    <source>
        <strain evidence="8 9">LN3S3</strain>
    </source>
</reference>
<evidence type="ECO:0000313" key="8">
    <source>
        <dbReference type="EMBL" id="QDH79326.1"/>
    </source>
</evidence>
<name>A0A514CHQ1_9BACT</name>
<feature type="domain" description="VTT" evidence="7">
    <location>
        <begin position="75"/>
        <end position="190"/>
    </location>
</feature>
<dbReference type="InterPro" id="IPR015414">
    <property type="entry name" value="TMEM64"/>
</dbReference>
<evidence type="ECO:0000256" key="3">
    <source>
        <dbReference type="ARBA" id="ARBA00022692"/>
    </source>
</evidence>
<keyword evidence="4 6" id="KW-1133">Transmembrane helix</keyword>
<dbReference type="PANTHER" id="PTHR12677">
    <property type="entry name" value="GOLGI APPARATUS MEMBRANE PROTEIN TVP38-RELATED"/>
    <property type="match status" value="1"/>
</dbReference>
<dbReference type="InterPro" id="IPR032816">
    <property type="entry name" value="VTT_dom"/>
</dbReference>
<evidence type="ECO:0000313" key="9">
    <source>
        <dbReference type="Proteomes" id="UP000316614"/>
    </source>
</evidence>
<feature type="transmembrane region" description="Helical" evidence="6">
    <location>
        <begin position="171"/>
        <end position="194"/>
    </location>
</feature>
<evidence type="ECO:0000259" key="7">
    <source>
        <dbReference type="Pfam" id="PF09335"/>
    </source>
</evidence>